<sequence length="653" mass="69990">MSQMDQPGRVAARRVILWVALYVCVSLLALMFGSLRIFDIAIQPELDRRSQLIAETMRDGFERAMEAGIPLESVSGVDRYITEIMDEFEDVQRISLTTSDGNVLALAERPEPTSRSVSERFTPMGSQQQSVFALPILARNILVGEIRIEVDPALVRTHLQDVMLDVFVVGLISVLLAFELIISVMAGALGKPLDRILTLLHMQAAGSFRHVIPAADSGDLRRIARRVSDRALDLAERASRQADLTRLPQAYFVDVRLPLLIFSVATEISGAFLPLYARDAGAPDWMSSDLAATAPLLAYLAAIAFLAPFSGWLAEAVSPRTLFLSCVPLTALAMIGVGSGQSALWIAFWFGAMALVYAAATIACQEYAIRTAPKGEDAQAIGSYLFVILGGAFAGTALGGVLADRIGEGPTFFVGAGLVLLSGLLGALTMSRRVPTRGEIHQAGRGTVRRKAILLNPRFVALVVGSAATMNIGMSVFVWYLTPLMLEAAGARLADIGRVMMVFYLVPVITGPAIARFADRRFGYAPLLIAGTMLSGLALASLALWSGFWAMFVVIALFGFGYALSDATLYAQVIRIAESSGHPESRGTGLAAVRLIERLAAILGLVTGALLASTFGYTALAVMIGFLMLAGSALLLIVEGGWSLLVRDKLEQF</sequence>
<feature type="transmembrane region" description="Helical" evidence="7">
    <location>
        <begin position="296"/>
        <end position="314"/>
    </location>
</feature>
<keyword evidence="5 7" id="KW-1133">Transmembrane helix</keyword>
<feature type="transmembrane region" description="Helical" evidence="7">
    <location>
        <begin position="166"/>
        <end position="189"/>
    </location>
</feature>
<keyword evidence="3" id="KW-1003">Cell membrane</keyword>
<feature type="transmembrane region" description="Helical" evidence="7">
    <location>
        <begin position="595"/>
        <end position="615"/>
    </location>
</feature>
<dbReference type="AlphaFoldDB" id="A0A1G9NTQ9"/>
<feature type="transmembrane region" description="Helical" evidence="7">
    <location>
        <begin position="459"/>
        <end position="481"/>
    </location>
</feature>
<dbReference type="Proteomes" id="UP000199382">
    <property type="component" value="Unassembled WGS sequence"/>
</dbReference>
<dbReference type="InterPro" id="IPR011701">
    <property type="entry name" value="MFS"/>
</dbReference>
<feature type="transmembrane region" description="Helical" evidence="7">
    <location>
        <begin position="346"/>
        <end position="369"/>
    </location>
</feature>
<dbReference type="PANTHER" id="PTHR23517:SF2">
    <property type="entry name" value="MULTIDRUG RESISTANCE PROTEIN MDTH"/>
    <property type="match status" value="1"/>
</dbReference>
<evidence type="ECO:0000256" key="1">
    <source>
        <dbReference type="ARBA" id="ARBA00004651"/>
    </source>
</evidence>
<feature type="transmembrane region" description="Helical" evidence="7">
    <location>
        <begin position="525"/>
        <end position="545"/>
    </location>
</feature>
<evidence type="ECO:0000256" key="7">
    <source>
        <dbReference type="SAM" id="Phobius"/>
    </source>
</evidence>
<evidence type="ECO:0000256" key="6">
    <source>
        <dbReference type="ARBA" id="ARBA00023136"/>
    </source>
</evidence>
<evidence type="ECO:0000256" key="3">
    <source>
        <dbReference type="ARBA" id="ARBA00022475"/>
    </source>
</evidence>
<gene>
    <name evidence="9" type="ORF">SAMN04488026_11282</name>
</gene>
<dbReference type="InterPro" id="IPR050171">
    <property type="entry name" value="MFS_Transporters"/>
</dbReference>
<feature type="transmembrane region" description="Helical" evidence="7">
    <location>
        <begin position="15"/>
        <end position="38"/>
    </location>
</feature>
<dbReference type="Pfam" id="PF07690">
    <property type="entry name" value="MFS_1"/>
    <property type="match status" value="1"/>
</dbReference>
<dbReference type="SUPFAM" id="SSF103473">
    <property type="entry name" value="MFS general substrate transporter"/>
    <property type="match status" value="1"/>
</dbReference>
<protein>
    <submittedName>
        <fullName evidence="9">Predicted arabinose efflux permease, MFS family</fullName>
    </submittedName>
</protein>
<keyword evidence="2" id="KW-0813">Transport</keyword>
<feature type="transmembrane region" description="Helical" evidence="7">
    <location>
        <begin position="501"/>
        <end position="518"/>
    </location>
</feature>
<dbReference type="Gene3D" id="1.20.1250.20">
    <property type="entry name" value="MFS general substrate transporter like domains"/>
    <property type="match status" value="1"/>
</dbReference>
<feature type="transmembrane region" description="Helical" evidence="7">
    <location>
        <begin position="257"/>
        <end position="276"/>
    </location>
</feature>
<evidence type="ECO:0000256" key="2">
    <source>
        <dbReference type="ARBA" id="ARBA00022448"/>
    </source>
</evidence>
<dbReference type="EMBL" id="FNEK01000128">
    <property type="protein sequence ID" value="SDL89385.1"/>
    <property type="molecule type" value="Genomic_DNA"/>
</dbReference>
<evidence type="ECO:0000259" key="8">
    <source>
        <dbReference type="PROSITE" id="PS50850"/>
    </source>
</evidence>
<evidence type="ECO:0000313" key="9">
    <source>
        <dbReference type="EMBL" id="SDL89385.1"/>
    </source>
</evidence>
<dbReference type="InterPro" id="IPR020846">
    <property type="entry name" value="MFS_dom"/>
</dbReference>
<feature type="transmembrane region" description="Helical" evidence="7">
    <location>
        <begin position="551"/>
        <end position="574"/>
    </location>
</feature>
<dbReference type="GO" id="GO:0005886">
    <property type="term" value="C:plasma membrane"/>
    <property type="evidence" value="ECO:0007669"/>
    <property type="project" value="UniProtKB-SubCell"/>
</dbReference>
<dbReference type="InterPro" id="IPR036259">
    <property type="entry name" value="MFS_trans_sf"/>
</dbReference>
<feature type="transmembrane region" description="Helical" evidence="7">
    <location>
        <begin position="321"/>
        <end position="340"/>
    </location>
</feature>
<keyword evidence="4 7" id="KW-0812">Transmembrane</keyword>
<dbReference type="GO" id="GO:0022857">
    <property type="term" value="F:transmembrane transporter activity"/>
    <property type="evidence" value="ECO:0007669"/>
    <property type="project" value="InterPro"/>
</dbReference>
<comment type="subcellular location">
    <subcellularLocation>
        <location evidence="1">Cell membrane</location>
        <topology evidence="1">Multi-pass membrane protein</topology>
    </subcellularLocation>
</comment>
<dbReference type="RefSeq" id="WP_093164740.1">
    <property type="nucleotide sequence ID" value="NZ_FNEK01000128.1"/>
</dbReference>
<name>A0A1G9NTQ9_9RHOB</name>
<dbReference type="OrthoDB" id="7786710at2"/>
<organism evidence="9 10">
    <name type="scientific">Aliiruegeria lutimaris</name>
    <dbReference type="NCBI Taxonomy" id="571298"/>
    <lineage>
        <taxon>Bacteria</taxon>
        <taxon>Pseudomonadati</taxon>
        <taxon>Pseudomonadota</taxon>
        <taxon>Alphaproteobacteria</taxon>
        <taxon>Rhodobacterales</taxon>
        <taxon>Roseobacteraceae</taxon>
        <taxon>Aliiruegeria</taxon>
    </lineage>
</organism>
<proteinExistence type="predicted"/>
<accession>A0A1G9NTQ9</accession>
<feature type="transmembrane region" description="Helical" evidence="7">
    <location>
        <begin position="621"/>
        <end position="645"/>
    </location>
</feature>
<keyword evidence="10" id="KW-1185">Reference proteome</keyword>
<keyword evidence="6 7" id="KW-0472">Membrane</keyword>
<feature type="transmembrane region" description="Helical" evidence="7">
    <location>
        <begin position="409"/>
        <end position="428"/>
    </location>
</feature>
<dbReference type="STRING" id="571298.SAMN04488026_11282"/>
<evidence type="ECO:0000256" key="4">
    <source>
        <dbReference type="ARBA" id="ARBA00022692"/>
    </source>
</evidence>
<dbReference type="PANTHER" id="PTHR23517">
    <property type="entry name" value="RESISTANCE PROTEIN MDTM, PUTATIVE-RELATED-RELATED"/>
    <property type="match status" value="1"/>
</dbReference>
<dbReference type="PROSITE" id="PS50850">
    <property type="entry name" value="MFS"/>
    <property type="match status" value="1"/>
</dbReference>
<reference evidence="9 10" key="1">
    <citation type="submission" date="2016-10" db="EMBL/GenBank/DDBJ databases">
        <authorList>
            <person name="de Groot N.N."/>
        </authorList>
    </citation>
    <scope>NUCLEOTIDE SEQUENCE [LARGE SCALE GENOMIC DNA]</scope>
    <source>
        <strain evidence="9 10">DSM 25294</strain>
    </source>
</reference>
<evidence type="ECO:0000256" key="5">
    <source>
        <dbReference type="ARBA" id="ARBA00022989"/>
    </source>
</evidence>
<evidence type="ECO:0000313" key="10">
    <source>
        <dbReference type="Proteomes" id="UP000199382"/>
    </source>
</evidence>
<feature type="transmembrane region" description="Helical" evidence="7">
    <location>
        <begin position="381"/>
        <end position="403"/>
    </location>
</feature>
<feature type="domain" description="Major facilitator superfamily (MFS) profile" evidence="8">
    <location>
        <begin position="251"/>
        <end position="643"/>
    </location>
</feature>